<dbReference type="AlphaFoldDB" id="A0A482WQ65"/>
<comment type="caution">
    <text evidence="1">The sequence shown here is derived from an EMBL/GenBank/DDBJ whole genome shotgun (WGS) entry which is preliminary data.</text>
</comment>
<evidence type="ECO:0000313" key="1">
    <source>
        <dbReference type="EMBL" id="RZF35321.1"/>
    </source>
</evidence>
<sequence>MFIIFCVFPTFQALTYDELGLLSYRIVPTPETVYKGVIEKPLIIVTLVDEKPSFQFAPGGLRNLLKDPESKRLALQLTDDDRITVVIYQKSSLPSAMFPEMLRTTLKVPKYTTTLQALLEPPPVVVLISKNELQSLNFHGNLGKVSDLILEGNDIRVGRDLRQPMNHYAPPATSYNPHHDNYGPAAPHFAPIPALPPLNIPNNVGPFYI</sequence>
<dbReference type="OrthoDB" id="10377083at2759"/>
<name>A0A482WQ65_LAOST</name>
<dbReference type="InParanoid" id="A0A482WQ65"/>
<accession>A0A482WQ65</accession>
<gene>
    <name evidence="1" type="ORF">LSTR_LSTR003761</name>
</gene>
<keyword evidence="2" id="KW-1185">Reference proteome</keyword>
<organism evidence="1 2">
    <name type="scientific">Laodelphax striatellus</name>
    <name type="common">Small brown planthopper</name>
    <name type="synonym">Delphax striatella</name>
    <dbReference type="NCBI Taxonomy" id="195883"/>
    <lineage>
        <taxon>Eukaryota</taxon>
        <taxon>Metazoa</taxon>
        <taxon>Ecdysozoa</taxon>
        <taxon>Arthropoda</taxon>
        <taxon>Hexapoda</taxon>
        <taxon>Insecta</taxon>
        <taxon>Pterygota</taxon>
        <taxon>Neoptera</taxon>
        <taxon>Paraneoptera</taxon>
        <taxon>Hemiptera</taxon>
        <taxon>Auchenorrhyncha</taxon>
        <taxon>Fulgoroidea</taxon>
        <taxon>Delphacidae</taxon>
        <taxon>Criomorphinae</taxon>
        <taxon>Laodelphax</taxon>
    </lineage>
</organism>
<proteinExistence type="predicted"/>
<dbReference type="EMBL" id="QKKF02028860">
    <property type="protein sequence ID" value="RZF35321.1"/>
    <property type="molecule type" value="Genomic_DNA"/>
</dbReference>
<evidence type="ECO:0000313" key="2">
    <source>
        <dbReference type="Proteomes" id="UP000291343"/>
    </source>
</evidence>
<protein>
    <submittedName>
        <fullName evidence="1">Uncharacterized protein</fullName>
    </submittedName>
</protein>
<dbReference type="Proteomes" id="UP000291343">
    <property type="component" value="Unassembled WGS sequence"/>
</dbReference>
<reference evidence="1 2" key="1">
    <citation type="journal article" date="2017" name="Gigascience">
        <title>Genome sequence of the small brown planthopper, Laodelphax striatellus.</title>
        <authorList>
            <person name="Zhu J."/>
            <person name="Jiang F."/>
            <person name="Wang X."/>
            <person name="Yang P."/>
            <person name="Bao Y."/>
            <person name="Zhao W."/>
            <person name="Wang W."/>
            <person name="Lu H."/>
            <person name="Wang Q."/>
            <person name="Cui N."/>
            <person name="Li J."/>
            <person name="Chen X."/>
            <person name="Luo L."/>
            <person name="Yu J."/>
            <person name="Kang L."/>
            <person name="Cui F."/>
        </authorList>
    </citation>
    <scope>NUCLEOTIDE SEQUENCE [LARGE SCALE GENOMIC DNA]</scope>
    <source>
        <strain evidence="1">Lst14</strain>
    </source>
</reference>